<proteinExistence type="predicted"/>
<dbReference type="GO" id="GO:0003677">
    <property type="term" value="F:DNA binding"/>
    <property type="evidence" value="ECO:0007669"/>
    <property type="project" value="UniProtKB-KW"/>
</dbReference>
<dbReference type="GO" id="GO:0005634">
    <property type="term" value="C:nucleus"/>
    <property type="evidence" value="ECO:0007669"/>
    <property type="project" value="UniProtKB-SubCell"/>
</dbReference>
<dbReference type="SUPFAM" id="SSF57959">
    <property type="entry name" value="Leucine zipper domain"/>
    <property type="match status" value="1"/>
</dbReference>
<dbReference type="SMART" id="SM00338">
    <property type="entry name" value="BRLZ"/>
    <property type="match status" value="1"/>
</dbReference>
<dbReference type="AlphaFoldDB" id="A8Q6N2"/>
<evidence type="ECO:0000256" key="5">
    <source>
        <dbReference type="ARBA" id="ARBA00023242"/>
    </source>
</evidence>
<sequence length="398" mass="42690">MRGKLDIRSHRTHASAPVLLEAVSMSMCECVPVADNSTDTARSIKRVADTSHVPRQLSYHTCSLPSVYPALDDNSTLAAASDSSILSKASRRASTASQNTSFHVGHGSSSDPESVSRRLSQVTVEGPFTCMHEGNSSLSLSPVERKSSRLLAVSPLSRSPTNVDAGGCDERSVMAWHSSSDASDVLVECNSEYSESSSSSKRKSFLERNRQAALKCRQRKKAWLASLQARVDFLESENNSLRTTVEALRSEVVFLKSQLIHTHAMGTTMSDTAPNESLPSLSRSSMSTAAPYGSVHLEPSPEFGDSTPAATSSSSPSSMATTLMPPNPLVVYATDPNFSPRVLSSQAVTHGAGIPSITHPMDGYDARDMHRFVQLRPNGAMASSYAASTPYLASRSFN</sequence>
<feature type="domain" description="BZIP" evidence="8">
    <location>
        <begin position="199"/>
        <end position="262"/>
    </location>
</feature>
<dbReference type="CDD" id="cd14687">
    <property type="entry name" value="bZIP_ATF2"/>
    <property type="match status" value="1"/>
</dbReference>
<reference evidence="9 10" key="1">
    <citation type="journal article" date="2007" name="Proc. Natl. Acad. Sci. U.S.A.">
        <title>Dandruff-associated Malassezia genomes reveal convergent and divergent virulence traits shared with plant and human fungal pathogens.</title>
        <authorList>
            <person name="Xu J."/>
            <person name="Saunders C.W."/>
            <person name="Hu P."/>
            <person name="Grant R.A."/>
            <person name="Boekhout T."/>
            <person name="Kuramae E.E."/>
            <person name="Kronstad J.W."/>
            <person name="Deangelis Y.M."/>
            <person name="Reeder N.L."/>
            <person name="Johnstone K.R."/>
            <person name="Leland M."/>
            <person name="Fieno A.M."/>
            <person name="Begley W.M."/>
            <person name="Sun Y."/>
            <person name="Lacey M.P."/>
            <person name="Chaudhary T."/>
            <person name="Keough T."/>
            <person name="Chu L."/>
            <person name="Sears R."/>
            <person name="Yuan B."/>
            <person name="Dawson T.L.Jr."/>
        </authorList>
    </citation>
    <scope>NUCLEOTIDE SEQUENCE [LARGE SCALE GENOMIC DNA]</scope>
    <source>
        <strain evidence="10">ATCC MYA-4612 / CBS 7966</strain>
    </source>
</reference>
<keyword evidence="5" id="KW-0539">Nucleus</keyword>
<dbReference type="FunFam" id="1.20.5.170:FF:000053">
    <property type="entry name" value="BZIP transcription factor AtfA"/>
    <property type="match status" value="1"/>
</dbReference>
<keyword evidence="2" id="KW-0805">Transcription regulation</keyword>
<dbReference type="RefSeq" id="XP_001730029.1">
    <property type="nucleotide sequence ID" value="XM_001729977.1"/>
</dbReference>
<dbReference type="Gene3D" id="1.20.5.170">
    <property type="match status" value="1"/>
</dbReference>
<dbReference type="PROSITE" id="PS50217">
    <property type="entry name" value="BZIP"/>
    <property type="match status" value="1"/>
</dbReference>
<dbReference type="KEGG" id="mgl:MGL_3015"/>
<evidence type="ECO:0000256" key="4">
    <source>
        <dbReference type="ARBA" id="ARBA00023163"/>
    </source>
</evidence>
<dbReference type="EMBL" id="AAYY01000010">
    <property type="protein sequence ID" value="EDP42815.1"/>
    <property type="molecule type" value="Genomic_DNA"/>
</dbReference>
<dbReference type="OrthoDB" id="295274at2759"/>
<keyword evidence="6" id="KW-0175">Coiled coil</keyword>
<dbReference type="InParanoid" id="A8Q6N2"/>
<gene>
    <name evidence="9" type="ORF">MGL_3015</name>
</gene>
<dbReference type="InterPro" id="IPR004827">
    <property type="entry name" value="bZIP"/>
</dbReference>
<name>A8Q6N2_MALGO</name>
<keyword evidence="3" id="KW-0238">DNA-binding</keyword>
<evidence type="ECO:0000256" key="2">
    <source>
        <dbReference type="ARBA" id="ARBA00023015"/>
    </source>
</evidence>
<evidence type="ECO:0000256" key="1">
    <source>
        <dbReference type="ARBA" id="ARBA00004123"/>
    </source>
</evidence>
<comment type="caution">
    <text evidence="9">The sequence shown here is derived from an EMBL/GenBank/DDBJ whole genome shotgun (WGS) entry which is preliminary data.</text>
</comment>
<evidence type="ECO:0000256" key="7">
    <source>
        <dbReference type="SAM" id="MobiDB-lite"/>
    </source>
</evidence>
<feature type="region of interest" description="Disordered" evidence="7">
    <location>
        <begin position="90"/>
        <end position="118"/>
    </location>
</feature>
<dbReference type="VEuPathDB" id="FungiDB:MGL_3015"/>
<feature type="compositionally biased region" description="Polar residues" evidence="7">
    <location>
        <begin position="266"/>
        <end position="275"/>
    </location>
</feature>
<evidence type="ECO:0000313" key="9">
    <source>
        <dbReference type="EMBL" id="EDP42815.1"/>
    </source>
</evidence>
<dbReference type="InterPro" id="IPR046347">
    <property type="entry name" value="bZIP_sf"/>
</dbReference>
<keyword evidence="4" id="KW-0804">Transcription</keyword>
<dbReference type="InterPro" id="IPR051027">
    <property type="entry name" value="bZIP_transcription_factors"/>
</dbReference>
<dbReference type="GeneID" id="5854336"/>
<evidence type="ECO:0000313" key="10">
    <source>
        <dbReference type="Proteomes" id="UP000008837"/>
    </source>
</evidence>
<feature type="region of interest" description="Disordered" evidence="7">
    <location>
        <begin position="266"/>
        <end position="322"/>
    </location>
</feature>
<evidence type="ECO:0000256" key="3">
    <source>
        <dbReference type="ARBA" id="ARBA00023125"/>
    </source>
</evidence>
<feature type="coiled-coil region" evidence="6">
    <location>
        <begin position="224"/>
        <end position="258"/>
    </location>
</feature>
<feature type="compositionally biased region" description="Low complexity" evidence="7">
    <location>
        <begin position="306"/>
        <end position="322"/>
    </location>
</feature>
<keyword evidence="10" id="KW-1185">Reference proteome</keyword>
<dbReference type="GO" id="GO:0003700">
    <property type="term" value="F:DNA-binding transcription factor activity"/>
    <property type="evidence" value="ECO:0007669"/>
    <property type="project" value="InterPro"/>
</dbReference>
<dbReference type="Proteomes" id="UP000008837">
    <property type="component" value="Unassembled WGS sequence"/>
</dbReference>
<dbReference type="PANTHER" id="PTHR19304">
    <property type="entry name" value="CYCLIC-AMP RESPONSE ELEMENT BINDING PROTEIN"/>
    <property type="match status" value="1"/>
</dbReference>
<dbReference type="Pfam" id="PF00170">
    <property type="entry name" value="bZIP_1"/>
    <property type="match status" value="1"/>
</dbReference>
<accession>A8Q6N2</accession>
<evidence type="ECO:0000256" key="6">
    <source>
        <dbReference type="SAM" id="Coils"/>
    </source>
</evidence>
<evidence type="ECO:0000259" key="8">
    <source>
        <dbReference type="PROSITE" id="PS50217"/>
    </source>
</evidence>
<feature type="compositionally biased region" description="Low complexity" evidence="7">
    <location>
        <begin position="277"/>
        <end position="287"/>
    </location>
</feature>
<comment type="subcellular location">
    <subcellularLocation>
        <location evidence="1">Nucleus</location>
    </subcellularLocation>
</comment>
<dbReference type="STRING" id="425265.A8Q6N2"/>
<protein>
    <recommendedName>
        <fullName evidence="8">BZIP domain-containing protein</fullName>
    </recommendedName>
</protein>
<organism evidence="9 10">
    <name type="scientific">Malassezia globosa (strain ATCC MYA-4612 / CBS 7966)</name>
    <name type="common">Dandruff-associated fungus</name>
    <dbReference type="NCBI Taxonomy" id="425265"/>
    <lineage>
        <taxon>Eukaryota</taxon>
        <taxon>Fungi</taxon>
        <taxon>Dikarya</taxon>
        <taxon>Basidiomycota</taxon>
        <taxon>Ustilaginomycotina</taxon>
        <taxon>Malasseziomycetes</taxon>
        <taxon>Malasseziales</taxon>
        <taxon>Malasseziaceae</taxon>
        <taxon>Malassezia</taxon>
    </lineage>
</organism>